<keyword evidence="2" id="KW-1185">Reference proteome</keyword>
<accession>A0ABQ5EHN1</accession>
<dbReference type="Proteomes" id="UP001151760">
    <property type="component" value="Unassembled WGS sequence"/>
</dbReference>
<sequence>MLGSIPTSLSDAVNNWAMLSHLIDQQKESTELTQEILKVQAYEVVKHFQPRRGCLNLQFRWKIVKVRIVPDQLETGRDLPGHKDNPLVHIEMEMVSSCSGKDKFITACSYFTNTFKEIMKAQAYVSKLPYEHVGLQDTRSQDDVSPQVDDQRLKLVDDLKEAQDHISSTITSHKTKTTTSMYKISHDQMTQAQDGERPQVDDQRLDLADDLKEAQDHISHSITSYKTKITTSKYKILHEESKTTS</sequence>
<proteinExistence type="predicted"/>
<dbReference type="EMBL" id="BQNB010016311">
    <property type="protein sequence ID" value="GJT50327.1"/>
    <property type="molecule type" value="Genomic_DNA"/>
</dbReference>
<organism evidence="1 2">
    <name type="scientific">Tanacetum coccineum</name>
    <dbReference type="NCBI Taxonomy" id="301880"/>
    <lineage>
        <taxon>Eukaryota</taxon>
        <taxon>Viridiplantae</taxon>
        <taxon>Streptophyta</taxon>
        <taxon>Embryophyta</taxon>
        <taxon>Tracheophyta</taxon>
        <taxon>Spermatophyta</taxon>
        <taxon>Magnoliopsida</taxon>
        <taxon>eudicotyledons</taxon>
        <taxon>Gunneridae</taxon>
        <taxon>Pentapetalae</taxon>
        <taxon>asterids</taxon>
        <taxon>campanulids</taxon>
        <taxon>Asterales</taxon>
        <taxon>Asteraceae</taxon>
        <taxon>Asteroideae</taxon>
        <taxon>Anthemideae</taxon>
        <taxon>Anthemidinae</taxon>
        <taxon>Tanacetum</taxon>
    </lineage>
</organism>
<evidence type="ECO:0000313" key="2">
    <source>
        <dbReference type="Proteomes" id="UP001151760"/>
    </source>
</evidence>
<reference evidence="1" key="2">
    <citation type="submission" date="2022-01" db="EMBL/GenBank/DDBJ databases">
        <authorList>
            <person name="Yamashiro T."/>
            <person name="Shiraishi A."/>
            <person name="Satake H."/>
            <person name="Nakayama K."/>
        </authorList>
    </citation>
    <scope>NUCLEOTIDE SEQUENCE</scope>
</reference>
<protein>
    <submittedName>
        <fullName evidence="1">Uncharacterized protein</fullName>
    </submittedName>
</protein>
<gene>
    <name evidence="1" type="ORF">Tco_0976484</name>
</gene>
<comment type="caution">
    <text evidence="1">The sequence shown here is derived from an EMBL/GenBank/DDBJ whole genome shotgun (WGS) entry which is preliminary data.</text>
</comment>
<reference evidence="1" key="1">
    <citation type="journal article" date="2022" name="Int. J. Mol. Sci.">
        <title>Draft Genome of Tanacetum Coccineum: Genomic Comparison of Closely Related Tanacetum-Family Plants.</title>
        <authorList>
            <person name="Yamashiro T."/>
            <person name="Shiraishi A."/>
            <person name="Nakayama K."/>
            <person name="Satake H."/>
        </authorList>
    </citation>
    <scope>NUCLEOTIDE SEQUENCE</scope>
</reference>
<name>A0ABQ5EHN1_9ASTR</name>
<evidence type="ECO:0000313" key="1">
    <source>
        <dbReference type="EMBL" id="GJT50327.1"/>
    </source>
</evidence>